<evidence type="ECO:0000256" key="8">
    <source>
        <dbReference type="PIRSR" id="PIRSR600175-1"/>
    </source>
</evidence>
<feature type="transmembrane region" description="Helical" evidence="12">
    <location>
        <begin position="570"/>
        <end position="593"/>
    </location>
</feature>
<dbReference type="AlphaFoldDB" id="A0A9D4GTN6"/>
<dbReference type="GO" id="GO:0005886">
    <property type="term" value="C:plasma membrane"/>
    <property type="evidence" value="ECO:0007669"/>
    <property type="project" value="TreeGrafter"/>
</dbReference>
<reference evidence="13" key="2">
    <citation type="submission" date="2020-11" db="EMBL/GenBank/DDBJ databases">
        <authorList>
            <person name="McCartney M.A."/>
            <person name="Auch B."/>
            <person name="Kono T."/>
            <person name="Mallez S."/>
            <person name="Becker A."/>
            <person name="Gohl D.M."/>
            <person name="Silverstein K.A.T."/>
            <person name="Koren S."/>
            <person name="Bechman K.B."/>
            <person name="Herman A."/>
            <person name="Abrahante J.E."/>
            <person name="Garbe J."/>
        </authorList>
    </citation>
    <scope>NUCLEOTIDE SEQUENCE</scope>
    <source>
        <strain evidence="13">Duluth1</strain>
        <tissue evidence="13">Whole animal</tissue>
    </source>
</reference>
<keyword evidence="10" id="KW-0769">Symport</keyword>
<feature type="binding site" evidence="8">
    <location>
        <position position="425"/>
    </location>
    <ligand>
        <name>Na(+)</name>
        <dbReference type="ChEBI" id="CHEBI:29101"/>
        <label>1</label>
    </ligand>
</feature>
<keyword evidence="3 10" id="KW-0813">Transport</keyword>
<dbReference type="Proteomes" id="UP000828390">
    <property type="component" value="Unassembled WGS sequence"/>
</dbReference>
<gene>
    <name evidence="13" type="ORF">DPMN_123403</name>
</gene>
<keyword evidence="9" id="KW-1015">Disulfide bond</keyword>
<organism evidence="13 14">
    <name type="scientific">Dreissena polymorpha</name>
    <name type="common">Zebra mussel</name>
    <name type="synonym">Mytilus polymorpha</name>
    <dbReference type="NCBI Taxonomy" id="45954"/>
    <lineage>
        <taxon>Eukaryota</taxon>
        <taxon>Metazoa</taxon>
        <taxon>Spiralia</taxon>
        <taxon>Lophotrochozoa</taxon>
        <taxon>Mollusca</taxon>
        <taxon>Bivalvia</taxon>
        <taxon>Autobranchia</taxon>
        <taxon>Heteroconchia</taxon>
        <taxon>Euheterodonta</taxon>
        <taxon>Imparidentia</taxon>
        <taxon>Neoheterodontei</taxon>
        <taxon>Myida</taxon>
        <taxon>Dreissenoidea</taxon>
        <taxon>Dreissenidae</taxon>
        <taxon>Dreissena</taxon>
    </lineage>
</organism>
<keyword evidence="6 12" id="KW-0472">Membrane</keyword>
<sequence length="653" mass="72665">MPKKNKKENGDPKPPAYAASESNPSVDIDVDANVKVEEVIERDQWTNKAEFMLSCIGMSVGLGNVWRFPYLAYKNGGAAFVIAYIVLQVFIGKPMYMMELVVSQYSGQGPTGIWAMNPCAKGIGWSMAIISLIVSIYYIVIMAYTLYYFFGSMQSVLPWTKCTDEWLDIGCVEKTTPKLETCTGNATLDMIGKCLCSKTNYTFNEGLSVNCTNNSNTAVSELYFYKTVLQLAPNMYPDDMGAPKWQLALCLLLAWIIVCACIIKGIKSSGKVVYFSATFPYVILIILLIRGSLLDGAIDGVKFFIVPEWSQLLKLEVWAAAAGQMFFSLGVSFGGIQMFGGYTKFKNNIYTDAVVISTMDLITSIISGFVIFTTFGGMAKQIGVSVQDVAKGGYGLAFVAYPEALSNLPPMQLWSILFFFMLFTLGLDSEFALLETTLTCIQDEWPKLRKYKSQLCIGFAIAMYFIALSCITPGGDYVVTLMDFYGADFSVLFVSTCESISIMWVYGVDRVMQDCKYMLGYEPRPKYFWGFCWFVCSPLLTGALFIYKMIRFKELAPEISKGVPFPDFAQGIGFGLTALVLIPIPVMFLYKLLTAKGNLFQRLRMITTPDKTWGPNDGSMKRRLTNTNGVDMVAVYGIDNPAVFANGEDYTRM</sequence>
<keyword evidence="8" id="KW-0479">Metal-binding</keyword>
<proteinExistence type="inferred from homology"/>
<dbReference type="EMBL" id="JAIWYP010000005">
    <property type="protein sequence ID" value="KAH3821638.1"/>
    <property type="molecule type" value="Genomic_DNA"/>
</dbReference>
<reference evidence="13" key="1">
    <citation type="journal article" date="2019" name="bioRxiv">
        <title>The Genome of the Zebra Mussel, Dreissena polymorpha: A Resource for Invasive Species Research.</title>
        <authorList>
            <person name="McCartney M.A."/>
            <person name="Auch B."/>
            <person name="Kono T."/>
            <person name="Mallez S."/>
            <person name="Zhang Y."/>
            <person name="Obille A."/>
            <person name="Becker A."/>
            <person name="Abrahante J.E."/>
            <person name="Garbe J."/>
            <person name="Badalamenti J.P."/>
            <person name="Herman A."/>
            <person name="Mangelson H."/>
            <person name="Liachko I."/>
            <person name="Sullivan S."/>
            <person name="Sone E.D."/>
            <person name="Koren S."/>
            <person name="Silverstein K.A.T."/>
            <person name="Beckman K.B."/>
            <person name="Gohl D.M."/>
        </authorList>
    </citation>
    <scope>NUCLEOTIDE SEQUENCE</scope>
    <source>
        <strain evidence="13">Duluth1</strain>
        <tissue evidence="13">Whole animal</tissue>
    </source>
</reference>
<comment type="similarity">
    <text evidence="2 10">Belongs to the sodium:neurotransmitter symporter (SNF) (TC 2.A.22) family.</text>
</comment>
<feature type="transmembrane region" description="Helical" evidence="12">
    <location>
        <begin position="354"/>
        <end position="375"/>
    </location>
</feature>
<feature type="region of interest" description="Disordered" evidence="11">
    <location>
        <begin position="1"/>
        <end position="23"/>
    </location>
</feature>
<evidence type="ECO:0000256" key="6">
    <source>
        <dbReference type="ARBA" id="ARBA00023136"/>
    </source>
</evidence>
<keyword evidence="14" id="KW-1185">Reference proteome</keyword>
<dbReference type="PANTHER" id="PTHR11616">
    <property type="entry name" value="SODIUM/CHLORIDE DEPENDENT TRANSPORTER"/>
    <property type="match status" value="1"/>
</dbReference>
<evidence type="ECO:0000313" key="13">
    <source>
        <dbReference type="EMBL" id="KAH3821638.1"/>
    </source>
</evidence>
<dbReference type="InterPro" id="IPR000175">
    <property type="entry name" value="Na/ntran_symport"/>
</dbReference>
<feature type="binding site" evidence="8">
    <location>
        <position position="60"/>
    </location>
    <ligand>
        <name>Na(+)</name>
        <dbReference type="ChEBI" id="CHEBI:29101"/>
        <label>1</label>
    </ligand>
</feature>
<evidence type="ECO:0000256" key="1">
    <source>
        <dbReference type="ARBA" id="ARBA00004141"/>
    </source>
</evidence>
<feature type="binding site" evidence="8">
    <location>
        <position position="57"/>
    </location>
    <ligand>
        <name>Na(+)</name>
        <dbReference type="ChEBI" id="CHEBI:29101"/>
        <label>1</label>
    </ligand>
</feature>
<dbReference type="OrthoDB" id="6581954at2759"/>
<feature type="transmembrane region" description="Helical" evidence="12">
    <location>
        <begin position="272"/>
        <end position="293"/>
    </location>
</feature>
<evidence type="ECO:0000313" key="14">
    <source>
        <dbReference type="Proteomes" id="UP000828390"/>
    </source>
</evidence>
<feature type="transmembrane region" description="Helical" evidence="12">
    <location>
        <begin position="51"/>
        <end position="72"/>
    </location>
</feature>
<keyword evidence="8" id="KW-0915">Sodium</keyword>
<evidence type="ECO:0000256" key="3">
    <source>
        <dbReference type="ARBA" id="ARBA00022448"/>
    </source>
</evidence>
<feature type="transmembrane region" description="Helical" evidence="12">
    <location>
        <begin position="78"/>
        <end position="102"/>
    </location>
</feature>
<dbReference type="InterPro" id="IPR037272">
    <property type="entry name" value="SNS_sf"/>
</dbReference>
<evidence type="ECO:0000256" key="9">
    <source>
        <dbReference type="PIRSR" id="PIRSR600175-2"/>
    </source>
</evidence>
<feature type="binding site" evidence="8">
    <location>
        <position position="428"/>
    </location>
    <ligand>
        <name>Na(+)</name>
        <dbReference type="ChEBI" id="CHEBI:29101"/>
        <label>1</label>
    </ligand>
</feature>
<protein>
    <recommendedName>
        <fullName evidence="10">Transporter</fullName>
    </recommendedName>
</protein>
<dbReference type="SUPFAM" id="SSF161070">
    <property type="entry name" value="SNF-like"/>
    <property type="match status" value="1"/>
</dbReference>
<feature type="transmembrane region" description="Helical" evidence="12">
    <location>
        <begin position="413"/>
        <end position="434"/>
    </location>
</feature>
<comment type="subcellular location">
    <subcellularLocation>
        <location evidence="1">Membrane</location>
        <topology evidence="1">Multi-pass membrane protein</topology>
    </subcellularLocation>
</comment>
<dbReference type="PROSITE" id="PS50267">
    <property type="entry name" value="NA_NEUROTRAN_SYMP_3"/>
    <property type="match status" value="1"/>
</dbReference>
<evidence type="ECO:0000256" key="10">
    <source>
        <dbReference type="RuleBase" id="RU003732"/>
    </source>
</evidence>
<keyword evidence="7" id="KW-0325">Glycoprotein</keyword>
<evidence type="ECO:0000256" key="7">
    <source>
        <dbReference type="ARBA" id="ARBA00023180"/>
    </source>
</evidence>
<evidence type="ECO:0000256" key="12">
    <source>
        <dbReference type="SAM" id="Phobius"/>
    </source>
</evidence>
<feature type="binding site" evidence="8">
    <location>
        <position position="328"/>
    </location>
    <ligand>
        <name>Na(+)</name>
        <dbReference type="ChEBI" id="CHEBI:29101"/>
        <label>1</label>
    </ligand>
</feature>
<evidence type="ECO:0000256" key="5">
    <source>
        <dbReference type="ARBA" id="ARBA00022989"/>
    </source>
</evidence>
<comment type="caution">
    <text evidence="13">The sequence shown here is derived from an EMBL/GenBank/DDBJ whole genome shotgun (WGS) entry which is preliminary data.</text>
</comment>
<dbReference type="GO" id="GO:0046872">
    <property type="term" value="F:metal ion binding"/>
    <property type="evidence" value="ECO:0007669"/>
    <property type="project" value="UniProtKB-KW"/>
</dbReference>
<name>A0A9D4GTN6_DREPO</name>
<accession>A0A9D4GTN6</accession>
<feature type="transmembrane region" description="Helical" evidence="12">
    <location>
        <begin position="317"/>
        <end position="342"/>
    </location>
</feature>
<feature type="transmembrane region" description="Helical" evidence="12">
    <location>
        <begin position="527"/>
        <end position="550"/>
    </location>
</feature>
<keyword evidence="5 12" id="KW-1133">Transmembrane helix</keyword>
<keyword evidence="4 10" id="KW-0812">Transmembrane</keyword>
<feature type="transmembrane region" description="Helical" evidence="12">
    <location>
        <begin position="245"/>
        <end position="263"/>
    </location>
</feature>
<dbReference type="Pfam" id="PF00209">
    <property type="entry name" value="SNF"/>
    <property type="match status" value="1"/>
</dbReference>
<feature type="disulfide bond" evidence="9">
    <location>
        <begin position="162"/>
        <end position="171"/>
    </location>
</feature>
<evidence type="ECO:0000256" key="11">
    <source>
        <dbReference type="SAM" id="MobiDB-lite"/>
    </source>
</evidence>
<evidence type="ECO:0000256" key="4">
    <source>
        <dbReference type="ARBA" id="ARBA00022692"/>
    </source>
</evidence>
<feature type="transmembrane region" description="Helical" evidence="12">
    <location>
        <begin position="455"/>
        <end position="475"/>
    </location>
</feature>
<dbReference type="GO" id="GO:0089718">
    <property type="term" value="P:amino acid import across plasma membrane"/>
    <property type="evidence" value="ECO:0007669"/>
    <property type="project" value="TreeGrafter"/>
</dbReference>
<feature type="binding site" evidence="8">
    <location>
        <position position="429"/>
    </location>
    <ligand>
        <name>Na(+)</name>
        <dbReference type="ChEBI" id="CHEBI:29101"/>
        <label>1</label>
    </ligand>
</feature>
<dbReference type="GO" id="GO:0015179">
    <property type="term" value="F:L-amino acid transmembrane transporter activity"/>
    <property type="evidence" value="ECO:0007669"/>
    <property type="project" value="TreeGrafter"/>
</dbReference>
<dbReference type="PANTHER" id="PTHR11616:SF321">
    <property type="entry name" value="SODIUM-DEPENDENT NUTRIENT AMINO ACID TRANSPORTER 1-RELATED"/>
    <property type="match status" value="1"/>
</dbReference>
<evidence type="ECO:0000256" key="2">
    <source>
        <dbReference type="ARBA" id="ARBA00006459"/>
    </source>
</evidence>
<dbReference type="PROSITE" id="PS00610">
    <property type="entry name" value="NA_NEUROTRAN_SYMP_1"/>
    <property type="match status" value="1"/>
</dbReference>
<feature type="binding site" evidence="8">
    <location>
        <position position="64"/>
    </location>
    <ligand>
        <name>Na(+)</name>
        <dbReference type="ChEBI" id="CHEBI:29101"/>
        <label>1</label>
    </ligand>
</feature>
<feature type="transmembrane region" description="Helical" evidence="12">
    <location>
        <begin position="487"/>
        <end position="506"/>
    </location>
</feature>
<dbReference type="PRINTS" id="PR00176">
    <property type="entry name" value="NANEUSMPORT"/>
</dbReference>
<dbReference type="GO" id="GO:0005283">
    <property type="term" value="F:amino acid:sodium symporter activity"/>
    <property type="evidence" value="ECO:0007669"/>
    <property type="project" value="TreeGrafter"/>
</dbReference>
<feature type="transmembrane region" description="Helical" evidence="12">
    <location>
        <begin position="123"/>
        <end position="150"/>
    </location>
</feature>